<evidence type="ECO:0000313" key="2">
    <source>
        <dbReference type="Proteomes" id="UP000739538"/>
    </source>
</evidence>
<reference evidence="1" key="2">
    <citation type="journal article" date="2021" name="Microbiome">
        <title>Successional dynamics and alternative stable states in a saline activated sludge microbial community over 9 years.</title>
        <authorList>
            <person name="Wang Y."/>
            <person name="Ye J."/>
            <person name="Ju F."/>
            <person name="Liu L."/>
            <person name="Boyd J.A."/>
            <person name="Deng Y."/>
            <person name="Parks D.H."/>
            <person name="Jiang X."/>
            <person name="Yin X."/>
            <person name="Woodcroft B.J."/>
            <person name="Tyson G.W."/>
            <person name="Hugenholtz P."/>
            <person name="Polz M.F."/>
            <person name="Zhang T."/>
        </authorList>
    </citation>
    <scope>NUCLEOTIDE SEQUENCE</scope>
    <source>
        <strain evidence="1">HKST-UBA02</strain>
    </source>
</reference>
<dbReference type="EMBL" id="JAGQHS010000401">
    <property type="protein sequence ID" value="MCA9759584.1"/>
    <property type="molecule type" value="Genomic_DNA"/>
</dbReference>
<organism evidence="1 2">
    <name type="scientific">Eiseniibacteriota bacterium</name>
    <dbReference type="NCBI Taxonomy" id="2212470"/>
    <lineage>
        <taxon>Bacteria</taxon>
        <taxon>Candidatus Eiseniibacteriota</taxon>
    </lineage>
</organism>
<accession>A0A956NLW6</accession>
<proteinExistence type="predicted"/>
<name>A0A956NLW6_UNCEI</name>
<comment type="caution">
    <text evidence="1">The sequence shown here is derived from an EMBL/GenBank/DDBJ whole genome shotgun (WGS) entry which is preliminary data.</text>
</comment>
<protein>
    <submittedName>
        <fullName evidence="1">Uncharacterized protein</fullName>
    </submittedName>
</protein>
<dbReference type="AlphaFoldDB" id="A0A956NLW6"/>
<gene>
    <name evidence="1" type="ORF">KDA27_27560</name>
</gene>
<evidence type="ECO:0000313" key="1">
    <source>
        <dbReference type="EMBL" id="MCA9759584.1"/>
    </source>
</evidence>
<sequence length="213" mass="24154">MSERSVAVTSRVEDAFLPSFVEELRDTVPVGWGGFLFSVPRLWVVPKVTPRYFFGPDEPLSAHSGHRLNVIVGYELSGPVEDFAGLMGRRTSPEELDHLEAGLRIPSVRVSFELVPFRRYDFVATSTNSDADRKLIHQLTDGRVRRFWLFDQEEDFFQVYSSERMGRCPRNLGSIVAELEDRDSEAVRSVQKELQRWLAPGSPLAGKSGRAPR</sequence>
<reference evidence="1" key="1">
    <citation type="submission" date="2020-04" db="EMBL/GenBank/DDBJ databases">
        <authorList>
            <person name="Zhang T."/>
        </authorList>
    </citation>
    <scope>NUCLEOTIDE SEQUENCE</scope>
    <source>
        <strain evidence="1">HKST-UBA02</strain>
    </source>
</reference>
<dbReference type="Proteomes" id="UP000739538">
    <property type="component" value="Unassembled WGS sequence"/>
</dbReference>